<evidence type="ECO:0000259" key="1">
    <source>
        <dbReference type="Pfam" id="PF13966"/>
    </source>
</evidence>
<dbReference type="Pfam" id="PF13966">
    <property type="entry name" value="zf-RVT"/>
    <property type="match status" value="1"/>
</dbReference>
<comment type="caution">
    <text evidence="2">The sequence shown here is derived from an EMBL/GenBank/DDBJ whole genome shotgun (WGS) entry which is preliminary data.</text>
</comment>
<reference evidence="2 3" key="2">
    <citation type="journal article" date="2017" name="Front. Plant Sci.">
        <title>Gene Classification and Mining of Molecular Markers Useful in Red Clover (Trifolium pratense) Breeding.</title>
        <authorList>
            <person name="Istvanek J."/>
            <person name="Dluhosova J."/>
            <person name="Dluhos P."/>
            <person name="Patkova L."/>
            <person name="Nedelnik J."/>
            <person name="Repkova J."/>
        </authorList>
    </citation>
    <scope>NUCLEOTIDE SEQUENCE [LARGE SCALE GENOMIC DNA]</scope>
    <source>
        <strain evidence="3">cv. Tatra</strain>
        <tissue evidence="2">Young leaves</tissue>
    </source>
</reference>
<dbReference type="GO" id="GO:0016301">
    <property type="term" value="F:kinase activity"/>
    <property type="evidence" value="ECO:0007669"/>
    <property type="project" value="UniProtKB-KW"/>
</dbReference>
<reference evidence="2 3" key="1">
    <citation type="journal article" date="2014" name="Am. J. Bot.">
        <title>Genome assembly and annotation for red clover (Trifolium pratense; Fabaceae).</title>
        <authorList>
            <person name="Istvanek J."/>
            <person name="Jaros M."/>
            <person name="Krenek A."/>
            <person name="Repkova J."/>
        </authorList>
    </citation>
    <scope>NUCLEOTIDE SEQUENCE [LARGE SCALE GENOMIC DNA]</scope>
    <source>
        <strain evidence="3">cv. Tatra</strain>
        <tissue evidence="2">Young leaves</tissue>
    </source>
</reference>
<dbReference type="PANTHER" id="PTHR36617:SF5">
    <property type="entry name" value="OS05G0421675 PROTEIN"/>
    <property type="match status" value="1"/>
</dbReference>
<accession>A0A2K3MSI9</accession>
<evidence type="ECO:0000313" key="2">
    <source>
        <dbReference type="EMBL" id="PNX93679.1"/>
    </source>
</evidence>
<gene>
    <name evidence="2" type="ORF">L195_g016834</name>
</gene>
<keyword evidence="2" id="KW-0418">Kinase</keyword>
<protein>
    <submittedName>
        <fullName evidence="2">Receptor-like kinase</fullName>
    </submittedName>
</protein>
<sequence length="367" mass="41810">MSMLFPSSKLPQEYEGLGVRQLREFNLALLGKWCWRLLVDRGGLWFRVLEARYGLEGGRVKAGDSRGSSWWREIARIMDGGRGSTGGWFGESISKTVGDGSDTLFWIDPWLGESPLCERFRCLLDLSATKSGTIVEMASLGWETRGGAWVWGRHLWAWEEEMLGECQALLLGVSFQAQLPERWLWLHDPDHGYSVRDAYQLLTSQDSVILDACYDLVWHKQVPLKVYILAWRLLRDRLPTKANLVSRGILSSLTISCVSGCGEVESAHHLLLSCSIYGSLWALVRSWNGVPMMDYTTLGDHFVQFACVWIIWTERNHRLFGGSPSTCHQLLDKIKLFSYRWLKTTSVSLVSNYHSWWSDPLLCLGLV</sequence>
<evidence type="ECO:0000313" key="3">
    <source>
        <dbReference type="Proteomes" id="UP000236291"/>
    </source>
</evidence>
<dbReference type="ExpressionAtlas" id="A0A2K3MSI9">
    <property type="expression patterns" value="baseline"/>
</dbReference>
<dbReference type="EMBL" id="ASHM01011727">
    <property type="protein sequence ID" value="PNX93679.1"/>
    <property type="molecule type" value="Genomic_DNA"/>
</dbReference>
<keyword evidence="2" id="KW-0675">Receptor</keyword>
<dbReference type="Proteomes" id="UP000236291">
    <property type="component" value="Unassembled WGS sequence"/>
</dbReference>
<keyword evidence="2" id="KW-0808">Transferase</keyword>
<organism evidence="2 3">
    <name type="scientific">Trifolium pratense</name>
    <name type="common">Red clover</name>
    <dbReference type="NCBI Taxonomy" id="57577"/>
    <lineage>
        <taxon>Eukaryota</taxon>
        <taxon>Viridiplantae</taxon>
        <taxon>Streptophyta</taxon>
        <taxon>Embryophyta</taxon>
        <taxon>Tracheophyta</taxon>
        <taxon>Spermatophyta</taxon>
        <taxon>Magnoliopsida</taxon>
        <taxon>eudicotyledons</taxon>
        <taxon>Gunneridae</taxon>
        <taxon>Pentapetalae</taxon>
        <taxon>rosids</taxon>
        <taxon>fabids</taxon>
        <taxon>Fabales</taxon>
        <taxon>Fabaceae</taxon>
        <taxon>Papilionoideae</taxon>
        <taxon>50 kb inversion clade</taxon>
        <taxon>NPAAA clade</taxon>
        <taxon>Hologalegina</taxon>
        <taxon>IRL clade</taxon>
        <taxon>Trifolieae</taxon>
        <taxon>Trifolium</taxon>
    </lineage>
</organism>
<dbReference type="STRING" id="57577.A0A2K3MSI9"/>
<proteinExistence type="predicted"/>
<name>A0A2K3MSI9_TRIPR</name>
<feature type="domain" description="Reverse transcriptase zinc-binding" evidence="1">
    <location>
        <begin position="193"/>
        <end position="281"/>
    </location>
</feature>
<dbReference type="InterPro" id="IPR026960">
    <property type="entry name" value="RVT-Znf"/>
</dbReference>
<dbReference type="PANTHER" id="PTHR36617">
    <property type="entry name" value="PROTEIN, PUTATIVE-RELATED"/>
    <property type="match status" value="1"/>
</dbReference>
<dbReference type="AlphaFoldDB" id="A0A2K3MSI9"/>